<gene>
    <name evidence="13" type="ORF">ACEWY4_020894</name>
</gene>
<name>A0ABD1JAN0_9TELE</name>
<evidence type="ECO:0000256" key="8">
    <source>
        <dbReference type="ARBA" id="ARBA00023034"/>
    </source>
</evidence>
<proteinExistence type="inferred from homology"/>
<keyword evidence="9 12" id="KW-0472">Membrane</keyword>
<evidence type="ECO:0000256" key="12">
    <source>
        <dbReference type="SAM" id="Phobius"/>
    </source>
</evidence>
<comment type="caution">
    <text evidence="13">The sequence shown here is derived from an EMBL/GenBank/DDBJ whole genome shotgun (WGS) entry which is preliminary data.</text>
</comment>
<evidence type="ECO:0000256" key="5">
    <source>
        <dbReference type="ARBA" id="ARBA00022692"/>
    </source>
</evidence>
<evidence type="ECO:0000256" key="9">
    <source>
        <dbReference type="ARBA" id="ARBA00023136"/>
    </source>
</evidence>
<evidence type="ECO:0000313" key="13">
    <source>
        <dbReference type="EMBL" id="KAL2083121.1"/>
    </source>
</evidence>
<evidence type="ECO:0000256" key="2">
    <source>
        <dbReference type="ARBA" id="ARBA00006003"/>
    </source>
</evidence>
<comment type="subcellular location">
    <subcellularLocation>
        <location evidence="1">Golgi apparatus membrane</location>
        <topology evidence="1">Single-pass type II membrane protein</topology>
    </subcellularLocation>
</comment>
<evidence type="ECO:0000256" key="7">
    <source>
        <dbReference type="ARBA" id="ARBA00022989"/>
    </source>
</evidence>
<reference evidence="13 14" key="1">
    <citation type="submission" date="2024-09" db="EMBL/GenBank/DDBJ databases">
        <title>A chromosome-level genome assembly of Gray's grenadier anchovy, Coilia grayii.</title>
        <authorList>
            <person name="Fu Z."/>
        </authorList>
    </citation>
    <scope>NUCLEOTIDE SEQUENCE [LARGE SCALE GENOMIC DNA]</scope>
    <source>
        <strain evidence="13">G4</strain>
        <tissue evidence="13">Muscle</tissue>
    </source>
</reference>
<keyword evidence="10" id="KW-0325">Glycoprotein</keyword>
<keyword evidence="5 12" id="KW-0812">Transmembrane</keyword>
<evidence type="ECO:0000313" key="14">
    <source>
        <dbReference type="Proteomes" id="UP001591681"/>
    </source>
</evidence>
<dbReference type="InterPro" id="IPR001675">
    <property type="entry name" value="Glyco_trans_29"/>
</dbReference>
<evidence type="ECO:0000256" key="11">
    <source>
        <dbReference type="SAM" id="MobiDB-lite"/>
    </source>
</evidence>
<keyword evidence="4" id="KW-0808">Transferase</keyword>
<feature type="compositionally biased region" description="Basic and acidic residues" evidence="11">
    <location>
        <begin position="42"/>
        <end position="51"/>
    </location>
</feature>
<dbReference type="PANTHER" id="PTHR13713:SF94">
    <property type="entry name" value="ST3 BETA-GALACTOSIDE ALPHA-2,3-SIALYLTRANSFERASE 5, LIKE"/>
    <property type="match status" value="1"/>
</dbReference>
<dbReference type="EMBL" id="JBHFQA010000018">
    <property type="protein sequence ID" value="KAL2083121.1"/>
    <property type="molecule type" value="Genomic_DNA"/>
</dbReference>
<dbReference type="InterPro" id="IPR051142">
    <property type="entry name" value="Glycosyltransferase_29"/>
</dbReference>
<keyword evidence="14" id="KW-1185">Reference proteome</keyword>
<keyword evidence="8" id="KW-0333">Golgi apparatus</keyword>
<keyword evidence="6" id="KW-0735">Signal-anchor</keyword>
<evidence type="ECO:0000256" key="3">
    <source>
        <dbReference type="ARBA" id="ARBA00022676"/>
    </source>
</evidence>
<organism evidence="13 14">
    <name type="scientific">Coilia grayii</name>
    <name type="common">Gray's grenadier anchovy</name>
    <dbReference type="NCBI Taxonomy" id="363190"/>
    <lineage>
        <taxon>Eukaryota</taxon>
        <taxon>Metazoa</taxon>
        <taxon>Chordata</taxon>
        <taxon>Craniata</taxon>
        <taxon>Vertebrata</taxon>
        <taxon>Euteleostomi</taxon>
        <taxon>Actinopterygii</taxon>
        <taxon>Neopterygii</taxon>
        <taxon>Teleostei</taxon>
        <taxon>Clupei</taxon>
        <taxon>Clupeiformes</taxon>
        <taxon>Clupeoidei</taxon>
        <taxon>Engraulidae</taxon>
        <taxon>Coilinae</taxon>
        <taxon>Coilia</taxon>
    </lineage>
</organism>
<dbReference type="GO" id="GO:0000139">
    <property type="term" value="C:Golgi membrane"/>
    <property type="evidence" value="ECO:0007669"/>
    <property type="project" value="UniProtKB-SubCell"/>
</dbReference>
<dbReference type="AlphaFoldDB" id="A0ABD1JAN0"/>
<sequence length="270" mass="30442">MVLQKKLSVRDPEDCSEPLLPTVLHTHMLSRSHTGTHTLSHTHTDTHRHTEQSSSSRCKNGEARDFFLSRERNLSVSVSLLLICYSALLVPAYLPRDTHLWTNHSQPENNKLRLDQSAALLEGACRRGWSRDRLGAVPFADRLREVGVFLQAEGEGLWELSLPMGLRGAERSLKDALSVLTERGLPPQLNGSTCRRCVVVGSGGVLHHSQLGSHIDQYDIIIRYTHTHHTETSASLGTHTHTHKPVHHHQVHTHTHTHTHTHIIHRPVHY</sequence>
<dbReference type="InterPro" id="IPR038578">
    <property type="entry name" value="GT29-like_sf"/>
</dbReference>
<keyword evidence="7 12" id="KW-1133">Transmembrane helix</keyword>
<keyword evidence="3" id="KW-0328">Glycosyltransferase</keyword>
<accession>A0ABD1JAN0</accession>
<dbReference type="PANTHER" id="PTHR13713">
    <property type="entry name" value="SIALYLTRANSFERASE"/>
    <property type="match status" value="1"/>
</dbReference>
<dbReference type="Pfam" id="PF00777">
    <property type="entry name" value="Glyco_transf_29"/>
    <property type="match status" value="1"/>
</dbReference>
<evidence type="ECO:0000256" key="1">
    <source>
        <dbReference type="ARBA" id="ARBA00004323"/>
    </source>
</evidence>
<dbReference type="Proteomes" id="UP001591681">
    <property type="component" value="Unassembled WGS sequence"/>
</dbReference>
<dbReference type="Gene3D" id="3.90.1480.20">
    <property type="entry name" value="Glycosyl transferase family 29"/>
    <property type="match status" value="1"/>
</dbReference>
<evidence type="ECO:0000256" key="6">
    <source>
        <dbReference type="ARBA" id="ARBA00022968"/>
    </source>
</evidence>
<evidence type="ECO:0000256" key="10">
    <source>
        <dbReference type="ARBA" id="ARBA00023180"/>
    </source>
</evidence>
<feature type="region of interest" description="Disordered" evidence="11">
    <location>
        <begin position="34"/>
        <end position="57"/>
    </location>
</feature>
<protein>
    <submittedName>
        <fullName evidence="13">Uncharacterized protein</fullName>
    </submittedName>
</protein>
<comment type="similarity">
    <text evidence="2">Belongs to the glycosyltransferase 29 family.</text>
</comment>
<feature type="transmembrane region" description="Helical" evidence="12">
    <location>
        <begin position="74"/>
        <end position="94"/>
    </location>
</feature>
<evidence type="ECO:0000256" key="4">
    <source>
        <dbReference type="ARBA" id="ARBA00022679"/>
    </source>
</evidence>
<dbReference type="GO" id="GO:0016757">
    <property type="term" value="F:glycosyltransferase activity"/>
    <property type="evidence" value="ECO:0007669"/>
    <property type="project" value="UniProtKB-KW"/>
</dbReference>